<dbReference type="Gene3D" id="3.30.200.20">
    <property type="entry name" value="Phosphorylase Kinase, domain 1"/>
    <property type="match status" value="1"/>
</dbReference>
<dbReference type="InterPro" id="IPR008271">
    <property type="entry name" value="Ser/Thr_kinase_AS"/>
</dbReference>
<dbReference type="Gene3D" id="1.10.510.10">
    <property type="entry name" value="Transferase(Phosphotransferase) domain 1"/>
    <property type="match status" value="1"/>
</dbReference>
<evidence type="ECO:0000256" key="8">
    <source>
        <dbReference type="ARBA" id="ARBA00022840"/>
    </source>
</evidence>
<dbReference type="InterPro" id="IPR001680">
    <property type="entry name" value="WD40_rpt"/>
</dbReference>
<evidence type="ECO:0000256" key="12">
    <source>
        <dbReference type="SAM" id="MobiDB-lite"/>
    </source>
</evidence>
<comment type="similarity">
    <text evidence="2">Belongs to the protein kinase superfamily. NEK Ser/Thr protein kinase family. NIMA subfamily.</text>
</comment>
<evidence type="ECO:0000313" key="15">
    <source>
        <dbReference type="WBParaSite" id="maker-uti_cns_0005659-snap-gene-0.4-mRNA-1"/>
    </source>
</evidence>
<comment type="catalytic activity">
    <reaction evidence="9">
        <text>L-threonyl-[protein] + ATP = O-phospho-L-threonyl-[protein] + ADP + H(+)</text>
        <dbReference type="Rhea" id="RHEA:46608"/>
        <dbReference type="Rhea" id="RHEA-COMP:11060"/>
        <dbReference type="Rhea" id="RHEA-COMP:11605"/>
        <dbReference type="ChEBI" id="CHEBI:15378"/>
        <dbReference type="ChEBI" id="CHEBI:30013"/>
        <dbReference type="ChEBI" id="CHEBI:30616"/>
        <dbReference type="ChEBI" id="CHEBI:61977"/>
        <dbReference type="ChEBI" id="CHEBI:456216"/>
        <dbReference type="EC" id="2.7.11.1"/>
    </reaction>
</comment>
<reference evidence="15" key="1">
    <citation type="submission" date="2016-11" db="UniProtKB">
        <authorList>
            <consortium name="WormBaseParasite"/>
        </authorList>
    </citation>
    <scope>IDENTIFICATION</scope>
</reference>
<name>A0A1I8HEF2_9PLAT</name>
<dbReference type="InterPro" id="IPR007276">
    <property type="entry name" value="Nop14"/>
</dbReference>
<dbReference type="SUPFAM" id="SSF56112">
    <property type="entry name" value="Protein kinase-like (PK-like)"/>
    <property type="match status" value="1"/>
</dbReference>
<feature type="domain" description="Protein kinase" evidence="13">
    <location>
        <begin position="1137"/>
        <end position="1374"/>
    </location>
</feature>
<evidence type="ECO:0000259" key="13">
    <source>
        <dbReference type="PROSITE" id="PS50011"/>
    </source>
</evidence>
<dbReference type="GO" id="GO:0005776">
    <property type="term" value="C:autophagosome"/>
    <property type="evidence" value="ECO:0007669"/>
    <property type="project" value="UniProtKB-SubCell"/>
</dbReference>
<feature type="compositionally biased region" description="Acidic residues" evidence="12">
    <location>
        <begin position="876"/>
        <end position="885"/>
    </location>
</feature>
<evidence type="ECO:0000256" key="7">
    <source>
        <dbReference type="ARBA" id="ARBA00022777"/>
    </source>
</evidence>
<dbReference type="InterPro" id="IPR015943">
    <property type="entry name" value="WD40/YVTN_repeat-like_dom_sf"/>
</dbReference>
<evidence type="ECO:0000256" key="2">
    <source>
        <dbReference type="ARBA" id="ARBA00010886"/>
    </source>
</evidence>
<keyword evidence="14" id="KW-1185">Reference proteome</keyword>
<evidence type="ECO:0000256" key="3">
    <source>
        <dbReference type="ARBA" id="ARBA00012513"/>
    </source>
</evidence>
<sequence length="1374" mass="146024">MPDPEPHQSPQLLLACRTGHVKSVTFSAVSDDASQPPRLSAVAEFGQRHPVIGLASSPDCGGPARVYAATATGLLRRLDDDLRQMDSAEKAAAAEMTSPAEVPAAATTCLTFCCSSADSSGERRDLLAVGHEDGTVRLASFAASAASCTDAAQLRAGCHVGVVRAWGDSDARLATGGRESDLRVWDVAAESCVFQAKNLPNDRLNLRRPVDVRDIRPIAGGQLLAVCTGHRELRLYSPGEQRRPVVNLAWSEYPIQSCCAIEAASAAAVAAGNSAGHLGLFDLRRPPAASSKSPAAAAAQLLGHFKPSCSGAVTALDAVIDAGLLFATSEDRHLRVFDLRGRRLLCQLYAKSRLAGLLPLSGVSELTRSSVRAAGDRVVKGLTASSSEGVSKRRLTDQLYLATPAVEGDAEAKAAKIDKKKAGAAPAAGRGPIKFSFTADIPILPVLTCNDFGATQAKRSAAKASNGTAGRPAAVVKGVAKAAKAIAAPGRGAARGLAKRRRTLGAELGRRFKKGGLLDRRLGAAGSDGNADVADAAAEVALRRFAAQKRRVLAAEAEAAMRQPSEAEDSGLLSAVNKFAPLATELDDAEFDDDDASGAGRGRMSSEALFDEGGLLRKGTGLKDRMETLIAQTRADRAEKREQLEETRRLTDAIDAEWKSRVRFQLGPLMSVPTSTKAAPESGDQLSAFKLLSDQLMQSQRLVAKDAAPTGNGGSVAKAKLKPSERRSAGEQLAGLCSKLDRLRRARRQRVAAADDGHSASGALAAPPAPYLETVRLILRLCNLSGFKARRFCCLRLGVAFCAEVLADCCVRRRPTGLKEICRILLLVSALKRLLSALHWPLCPELLACLHSLLLMASPADASRWDGGGAPHANLDTEEEQEEDSGASSARRRRQQLLLATRPVPADWRPGPLPLSLCQRASGLASSQAAGLRLLCLGRVFADLGELLTAWHGVGATGGLPSAGLRAAFLPLAEAAERAKAAAGGGLWPAEILNAADSFLNSFADCSAEATGARLLREREPPRMLELLEPQVEANFDPGRRKSDSSGGEERKRLLRARKRAMKAAVREVARDRDFLAGERLETTLRADAQRKRKVRELMGALGNQEGEVKKLSRGKKIVYSVTVFAFVSNSELTLNTSLALNLDQGTAGRVALYLRRQANCSTPEKVVIKRVDLGGADQLQREAFLKEAEILAGLRHPNIVRLLDSFLDESAGGRQLCLVMDPASACPSLPWPDFACQLLLALEELHSRQVLHRDLKPDNILLASTARDVCKLADFGLAALRQTSPAKGEPASELWHSPAGSSASGLVGTPAYLSPEVFSSDKLATAGREPSDIWALGCCLYEMCCLRRPFDADTLLLLVAQIAAGSWAPLDPR</sequence>
<feature type="region of interest" description="Disordered" evidence="12">
    <location>
        <begin position="867"/>
        <end position="889"/>
    </location>
</feature>
<dbReference type="InterPro" id="IPR051131">
    <property type="entry name" value="NEK_Ser/Thr_kinase_NIMA"/>
</dbReference>
<feature type="region of interest" description="Disordered" evidence="12">
    <location>
        <begin position="705"/>
        <end position="729"/>
    </location>
</feature>
<keyword evidence="8" id="KW-0067">ATP-binding</keyword>
<dbReference type="GO" id="GO:0005524">
    <property type="term" value="F:ATP binding"/>
    <property type="evidence" value="ECO:0007669"/>
    <property type="project" value="UniProtKB-KW"/>
</dbReference>
<evidence type="ECO:0000256" key="11">
    <source>
        <dbReference type="SAM" id="Coils"/>
    </source>
</evidence>
<dbReference type="SUPFAM" id="SSF50978">
    <property type="entry name" value="WD40 repeat-like"/>
    <property type="match status" value="1"/>
</dbReference>
<dbReference type="EC" id="2.7.11.1" evidence="3"/>
<feature type="coiled-coil region" evidence="11">
    <location>
        <begin position="623"/>
        <end position="650"/>
    </location>
</feature>
<keyword evidence="4" id="KW-0723">Serine/threonine-protein kinase</keyword>
<dbReference type="InterPro" id="IPR036322">
    <property type="entry name" value="WD40_repeat_dom_sf"/>
</dbReference>
<dbReference type="InterPro" id="IPR011009">
    <property type="entry name" value="Kinase-like_dom_sf"/>
</dbReference>
<comment type="catalytic activity">
    <reaction evidence="10">
        <text>L-seryl-[protein] + ATP = O-phospho-L-seryl-[protein] + ADP + H(+)</text>
        <dbReference type="Rhea" id="RHEA:17989"/>
        <dbReference type="Rhea" id="RHEA-COMP:9863"/>
        <dbReference type="Rhea" id="RHEA-COMP:11604"/>
        <dbReference type="ChEBI" id="CHEBI:15378"/>
        <dbReference type="ChEBI" id="CHEBI:29999"/>
        <dbReference type="ChEBI" id="CHEBI:30616"/>
        <dbReference type="ChEBI" id="CHEBI:83421"/>
        <dbReference type="ChEBI" id="CHEBI:456216"/>
        <dbReference type="EC" id="2.7.11.1"/>
    </reaction>
</comment>
<protein>
    <recommendedName>
        <fullName evidence="3">non-specific serine/threonine protein kinase</fullName>
        <ecNumber evidence="3">2.7.11.1</ecNumber>
    </recommendedName>
</protein>
<dbReference type="Pfam" id="PF04147">
    <property type="entry name" value="Nop14"/>
    <property type="match status" value="2"/>
</dbReference>
<dbReference type="PANTHER" id="PTHR44899:SF3">
    <property type="entry name" value="SERINE_THREONINE-PROTEIN KINASE NEK1"/>
    <property type="match status" value="1"/>
</dbReference>
<dbReference type="PROSITE" id="PS00108">
    <property type="entry name" value="PROTEIN_KINASE_ST"/>
    <property type="match status" value="1"/>
</dbReference>
<dbReference type="InterPro" id="IPR000719">
    <property type="entry name" value="Prot_kinase_dom"/>
</dbReference>
<dbReference type="WBParaSite" id="maker-uti_cns_0005659-snap-gene-0.4-mRNA-1">
    <property type="protein sequence ID" value="maker-uti_cns_0005659-snap-gene-0.4-mRNA-1"/>
    <property type="gene ID" value="maker-uti_cns_0005659-snap-gene-0.4"/>
</dbReference>
<evidence type="ECO:0000256" key="10">
    <source>
        <dbReference type="ARBA" id="ARBA00048679"/>
    </source>
</evidence>
<accession>A0A1I8HEF2</accession>
<keyword evidence="7" id="KW-0418">Kinase</keyword>
<dbReference type="Gene3D" id="2.130.10.10">
    <property type="entry name" value="YVTN repeat-like/Quinoprotein amine dehydrogenase"/>
    <property type="match status" value="1"/>
</dbReference>
<dbReference type="Proteomes" id="UP000095280">
    <property type="component" value="Unplaced"/>
</dbReference>
<dbReference type="PROSITE" id="PS50011">
    <property type="entry name" value="PROTEIN_KINASE_DOM"/>
    <property type="match status" value="1"/>
</dbReference>
<evidence type="ECO:0000256" key="6">
    <source>
        <dbReference type="ARBA" id="ARBA00022741"/>
    </source>
</evidence>
<dbReference type="GO" id="GO:0032040">
    <property type="term" value="C:small-subunit processome"/>
    <property type="evidence" value="ECO:0007669"/>
    <property type="project" value="InterPro"/>
</dbReference>
<dbReference type="PANTHER" id="PTHR44899">
    <property type="entry name" value="CAMK FAMILY PROTEIN KINASE"/>
    <property type="match status" value="1"/>
</dbReference>
<evidence type="ECO:0000256" key="4">
    <source>
        <dbReference type="ARBA" id="ARBA00022527"/>
    </source>
</evidence>
<dbReference type="SMART" id="SM00220">
    <property type="entry name" value="S_TKc"/>
    <property type="match status" value="1"/>
</dbReference>
<dbReference type="GO" id="GO:0004674">
    <property type="term" value="F:protein serine/threonine kinase activity"/>
    <property type="evidence" value="ECO:0007669"/>
    <property type="project" value="UniProtKB-KW"/>
</dbReference>
<evidence type="ECO:0000313" key="14">
    <source>
        <dbReference type="Proteomes" id="UP000095280"/>
    </source>
</evidence>
<dbReference type="SMART" id="SM00320">
    <property type="entry name" value="WD40"/>
    <property type="match status" value="3"/>
</dbReference>
<evidence type="ECO:0000256" key="5">
    <source>
        <dbReference type="ARBA" id="ARBA00022679"/>
    </source>
</evidence>
<evidence type="ECO:0000256" key="9">
    <source>
        <dbReference type="ARBA" id="ARBA00047899"/>
    </source>
</evidence>
<comment type="subcellular location">
    <subcellularLocation>
        <location evidence="1">Cytoplasmic vesicle</location>
        <location evidence="1">Autophagosome</location>
    </subcellularLocation>
</comment>
<keyword evidence="11" id="KW-0175">Coiled coil</keyword>
<proteinExistence type="inferred from homology"/>
<keyword evidence="6" id="KW-0547">Nucleotide-binding</keyword>
<evidence type="ECO:0000256" key="1">
    <source>
        <dbReference type="ARBA" id="ARBA00004419"/>
    </source>
</evidence>
<keyword evidence="5" id="KW-0808">Transferase</keyword>
<organism evidence="14 15">
    <name type="scientific">Macrostomum lignano</name>
    <dbReference type="NCBI Taxonomy" id="282301"/>
    <lineage>
        <taxon>Eukaryota</taxon>
        <taxon>Metazoa</taxon>
        <taxon>Spiralia</taxon>
        <taxon>Lophotrochozoa</taxon>
        <taxon>Platyhelminthes</taxon>
        <taxon>Rhabditophora</taxon>
        <taxon>Macrostomorpha</taxon>
        <taxon>Macrostomida</taxon>
        <taxon>Macrostomidae</taxon>
        <taxon>Macrostomum</taxon>
    </lineage>
</organism>
<dbReference type="Pfam" id="PF00069">
    <property type="entry name" value="Pkinase"/>
    <property type="match status" value="1"/>
</dbReference>